<dbReference type="EMBL" id="JBBPFD010000011">
    <property type="protein sequence ID" value="KAK7907035.1"/>
    <property type="molecule type" value="Genomic_DNA"/>
</dbReference>
<feature type="region of interest" description="Disordered" evidence="1">
    <location>
        <begin position="118"/>
        <end position="137"/>
    </location>
</feature>
<gene>
    <name evidence="2" type="ORF">WMY93_015647</name>
</gene>
<evidence type="ECO:0000313" key="2">
    <source>
        <dbReference type="EMBL" id="KAK7907035.1"/>
    </source>
</evidence>
<dbReference type="Proteomes" id="UP001460270">
    <property type="component" value="Unassembled WGS sequence"/>
</dbReference>
<proteinExistence type="predicted"/>
<accession>A0AAW0P213</accession>
<sequence length="137" mass="14902">MELRSEYSAWQPMSSISSSDVILYPITCSSHLLLTPFSQSPADLISSSLPSANHLQLSSPPHSLQPITCSSHLLLTPFSQSPADLISSSLPSAYRSIRAKFKRAAEFLSLWPHHISQPSTSPAPPQSHLHLLTTTSV</sequence>
<evidence type="ECO:0000313" key="3">
    <source>
        <dbReference type="Proteomes" id="UP001460270"/>
    </source>
</evidence>
<keyword evidence="3" id="KW-1185">Reference proteome</keyword>
<dbReference type="AlphaFoldDB" id="A0AAW0P213"/>
<comment type="caution">
    <text evidence="2">The sequence shown here is derived from an EMBL/GenBank/DDBJ whole genome shotgun (WGS) entry which is preliminary data.</text>
</comment>
<protein>
    <submittedName>
        <fullName evidence="2">Uncharacterized protein</fullName>
    </submittedName>
</protein>
<name>A0AAW0P213_9GOBI</name>
<organism evidence="2 3">
    <name type="scientific">Mugilogobius chulae</name>
    <name type="common">yellowstripe goby</name>
    <dbReference type="NCBI Taxonomy" id="88201"/>
    <lineage>
        <taxon>Eukaryota</taxon>
        <taxon>Metazoa</taxon>
        <taxon>Chordata</taxon>
        <taxon>Craniata</taxon>
        <taxon>Vertebrata</taxon>
        <taxon>Euteleostomi</taxon>
        <taxon>Actinopterygii</taxon>
        <taxon>Neopterygii</taxon>
        <taxon>Teleostei</taxon>
        <taxon>Neoteleostei</taxon>
        <taxon>Acanthomorphata</taxon>
        <taxon>Gobiaria</taxon>
        <taxon>Gobiiformes</taxon>
        <taxon>Gobioidei</taxon>
        <taxon>Gobiidae</taxon>
        <taxon>Gobionellinae</taxon>
        <taxon>Mugilogobius</taxon>
    </lineage>
</organism>
<evidence type="ECO:0000256" key="1">
    <source>
        <dbReference type="SAM" id="MobiDB-lite"/>
    </source>
</evidence>
<reference evidence="3" key="1">
    <citation type="submission" date="2024-04" db="EMBL/GenBank/DDBJ databases">
        <title>Salinicola lusitanus LLJ914,a marine bacterium isolated from the Okinawa Trough.</title>
        <authorList>
            <person name="Li J."/>
        </authorList>
    </citation>
    <scope>NUCLEOTIDE SEQUENCE [LARGE SCALE GENOMIC DNA]</scope>
</reference>